<feature type="non-terminal residue" evidence="1">
    <location>
        <position position="12"/>
    </location>
</feature>
<name>A0A821G2K2_9BILA</name>
<evidence type="ECO:0000313" key="2">
    <source>
        <dbReference type="Proteomes" id="UP000663866"/>
    </source>
</evidence>
<evidence type="ECO:0000313" key="1">
    <source>
        <dbReference type="EMBL" id="CAF4656679.1"/>
    </source>
</evidence>
<reference evidence="1" key="1">
    <citation type="submission" date="2021-02" db="EMBL/GenBank/DDBJ databases">
        <authorList>
            <person name="Nowell W R."/>
        </authorList>
    </citation>
    <scope>NUCLEOTIDE SEQUENCE</scope>
</reference>
<proteinExistence type="predicted"/>
<dbReference type="EMBL" id="CAJOBG010088541">
    <property type="protein sequence ID" value="CAF4656679.1"/>
    <property type="molecule type" value="Genomic_DNA"/>
</dbReference>
<comment type="caution">
    <text evidence="1">The sequence shown here is derived from an EMBL/GenBank/DDBJ whole genome shotgun (WGS) entry which is preliminary data.</text>
</comment>
<sequence>MQVDPIGSQLTE</sequence>
<gene>
    <name evidence="1" type="ORF">OVN521_LOCUS46972</name>
</gene>
<dbReference type="Proteomes" id="UP000663866">
    <property type="component" value="Unassembled WGS sequence"/>
</dbReference>
<accession>A0A821G2K2</accession>
<protein>
    <submittedName>
        <fullName evidence="1">Uncharacterized protein</fullName>
    </submittedName>
</protein>
<keyword evidence="2" id="KW-1185">Reference proteome</keyword>
<organism evidence="1 2">
    <name type="scientific">Rotaria magnacalcarata</name>
    <dbReference type="NCBI Taxonomy" id="392030"/>
    <lineage>
        <taxon>Eukaryota</taxon>
        <taxon>Metazoa</taxon>
        <taxon>Spiralia</taxon>
        <taxon>Gnathifera</taxon>
        <taxon>Rotifera</taxon>
        <taxon>Eurotatoria</taxon>
        <taxon>Bdelloidea</taxon>
        <taxon>Philodinida</taxon>
        <taxon>Philodinidae</taxon>
        <taxon>Rotaria</taxon>
    </lineage>
</organism>